<sequence>MVEVTLTVGKLDASLALLLTKDHHLIEFPTILLPDGISQGSIVKLVCERDFQQEEIEDKNFERLQEEIFNTFGKNGPKAPVLKTLNITQTSCVLEWEPLELGIADVNSLTLFKNGKKLGLIKNPMNKKTIKLSGLPVDTPYTFQLRLDTTSGVYFSNLIELTTHKMTDLSGINICLGQIDYSLEEFGPEDLEEVIKEIGARPVSSIVKTETTQFVCTQSGGAEYDKAVSMNIPIIRPEWLKACEQEKRIVGVNKFYLSSEPAIWKQRKFWKKKETPKVEPESESESVAVSAPAPATESATEPVEESKEIEDKSEEPLPPIPAQGEEEEKLDEVSLAKEDDVQTVPKINIISNDADDAEDEPIEEKEITQEVTDDSSVAPVAEIELEGEPAAEEPVAEEPAAEELAAKPVAETEPEAAEPSAEPAAELKLLNLSLNLLNLSLNLLNLFLNLLLNLTC</sequence>
<gene>
    <name evidence="1" type="ORF">Cboi01_000186100</name>
</gene>
<evidence type="ECO:0000313" key="1">
    <source>
        <dbReference type="EMBL" id="GME90475.1"/>
    </source>
</evidence>
<organism evidence="1 2">
    <name type="scientific">Candida boidinii</name>
    <name type="common">Yeast</name>
    <dbReference type="NCBI Taxonomy" id="5477"/>
    <lineage>
        <taxon>Eukaryota</taxon>
        <taxon>Fungi</taxon>
        <taxon>Dikarya</taxon>
        <taxon>Ascomycota</taxon>
        <taxon>Saccharomycotina</taxon>
        <taxon>Pichiomycetes</taxon>
        <taxon>Pichiales</taxon>
        <taxon>Pichiaceae</taxon>
        <taxon>Ogataea</taxon>
        <taxon>Ogataea/Candida clade</taxon>
    </lineage>
</organism>
<keyword evidence="2" id="KW-1185">Reference proteome</keyword>
<comment type="caution">
    <text evidence="1">The sequence shown here is derived from an EMBL/GenBank/DDBJ whole genome shotgun (WGS) entry which is preliminary data.</text>
</comment>
<name>A0ACB5TLJ5_CANBO</name>
<evidence type="ECO:0000313" key="2">
    <source>
        <dbReference type="Proteomes" id="UP001165101"/>
    </source>
</evidence>
<dbReference type="EMBL" id="BSXV01000752">
    <property type="protein sequence ID" value="GME90475.1"/>
    <property type="molecule type" value="Genomic_DNA"/>
</dbReference>
<reference evidence="1" key="1">
    <citation type="submission" date="2023-04" db="EMBL/GenBank/DDBJ databases">
        <title>Candida boidinii NBRC 1967.</title>
        <authorList>
            <person name="Ichikawa N."/>
            <person name="Sato H."/>
            <person name="Tonouchi N."/>
        </authorList>
    </citation>
    <scope>NUCLEOTIDE SEQUENCE</scope>
    <source>
        <strain evidence="1">NBRC 1967</strain>
    </source>
</reference>
<dbReference type="Proteomes" id="UP001165101">
    <property type="component" value="Unassembled WGS sequence"/>
</dbReference>
<proteinExistence type="predicted"/>
<protein>
    <submittedName>
        <fullName evidence="1">Unnamed protein product</fullName>
    </submittedName>
</protein>
<accession>A0ACB5TLJ5</accession>